<evidence type="ECO:0000313" key="2">
    <source>
        <dbReference type="Proteomes" id="UP000241426"/>
    </source>
</evidence>
<sequence length="193" mass="22403">MNTISKSDRTDLLVNTLQNALLHLYLRIQSSKAVTPKTTRNSILKRWLEPKLKSRTHKPIKTEIKLLLLNMKKNKADLETELNYVLDAMFNTNLNENNKNVKDVVDYFNNICPELFKLKIYKTGVDIFEDTMYLPHYFLADSFSADGKLIEPFTIHIKTDKIDKLEKHLTESGQFNFSIESSDNNEHTIKIAP</sequence>
<gene>
    <name evidence="1" type="ORF">C9J27_06085</name>
</gene>
<dbReference type="RefSeq" id="WP_107289338.1">
    <property type="nucleotide sequence ID" value="NZ_PYNF01000003.1"/>
</dbReference>
<organism evidence="1 2">
    <name type="scientific">Photobacterium kishitanii</name>
    <dbReference type="NCBI Taxonomy" id="318456"/>
    <lineage>
        <taxon>Bacteria</taxon>
        <taxon>Pseudomonadati</taxon>
        <taxon>Pseudomonadota</taxon>
        <taxon>Gammaproteobacteria</taxon>
        <taxon>Vibrionales</taxon>
        <taxon>Vibrionaceae</taxon>
        <taxon>Photobacterium</taxon>
    </lineage>
</organism>
<name>A0A2T3KLY5_9GAMM</name>
<evidence type="ECO:0008006" key="3">
    <source>
        <dbReference type="Google" id="ProtNLM"/>
    </source>
</evidence>
<reference evidence="1 2" key="1">
    <citation type="submission" date="2018-01" db="EMBL/GenBank/DDBJ databases">
        <title>Whole genome sequencing of Histamine producing bacteria.</title>
        <authorList>
            <person name="Butler K."/>
        </authorList>
    </citation>
    <scope>NUCLEOTIDE SEQUENCE [LARGE SCALE GENOMIC DNA]</scope>
    <source>
        <strain evidence="1 2">FS-7.2</strain>
    </source>
</reference>
<proteinExistence type="predicted"/>
<dbReference type="Proteomes" id="UP000241426">
    <property type="component" value="Unassembled WGS sequence"/>
</dbReference>
<protein>
    <recommendedName>
        <fullName evidence="3">DUF2913 domain-containing protein</fullName>
    </recommendedName>
</protein>
<accession>A0A2T3KLY5</accession>
<dbReference type="AlphaFoldDB" id="A0A2T3KLY5"/>
<evidence type="ECO:0000313" key="1">
    <source>
        <dbReference type="EMBL" id="PSV00708.1"/>
    </source>
</evidence>
<dbReference type="EMBL" id="PYNF01000003">
    <property type="protein sequence ID" value="PSV00708.1"/>
    <property type="molecule type" value="Genomic_DNA"/>
</dbReference>
<dbReference type="Pfam" id="PF11140">
    <property type="entry name" value="DUF2913"/>
    <property type="match status" value="1"/>
</dbReference>
<dbReference type="InterPro" id="IPR021316">
    <property type="entry name" value="DUF2913"/>
</dbReference>
<comment type="caution">
    <text evidence="1">The sequence shown here is derived from an EMBL/GenBank/DDBJ whole genome shotgun (WGS) entry which is preliminary data.</text>
</comment>